<evidence type="ECO:0000313" key="1">
    <source>
        <dbReference type="EMBL" id="CAD7447617.1"/>
    </source>
</evidence>
<dbReference type="Gene3D" id="3.90.79.10">
    <property type="entry name" value="Nucleoside Triphosphate Pyrophosphohydrolase"/>
    <property type="match status" value="1"/>
</dbReference>
<organism evidence="1">
    <name type="scientific">Timema bartmani</name>
    <dbReference type="NCBI Taxonomy" id="61472"/>
    <lineage>
        <taxon>Eukaryota</taxon>
        <taxon>Metazoa</taxon>
        <taxon>Ecdysozoa</taxon>
        <taxon>Arthropoda</taxon>
        <taxon>Hexapoda</taxon>
        <taxon>Insecta</taxon>
        <taxon>Pterygota</taxon>
        <taxon>Neoptera</taxon>
        <taxon>Polyneoptera</taxon>
        <taxon>Phasmatodea</taxon>
        <taxon>Timematodea</taxon>
        <taxon>Timematoidea</taxon>
        <taxon>Timematidae</taxon>
        <taxon>Timema</taxon>
    </lineage>
</organism>
<accession>A0A7R9F630</accession>
<proteinExistence type="predicted"/>
<name>A0A7R9F630_9NEOP</name>
<dbReference type="AlphaFoldDB" id="A0A7R9F630"/>
<protein>
    <submittedName>
        <fullName evidence="1">Uncharacterized protein</fullName>
    </submittedName>
</protein>
<sequence length="172" mass="18234">MQTSGEGTTPLPGHFHKENFAIAVIDNFDHEDRSTISGTHASHDTVSDLFQVSGIGTSGDKQTMFYVEVTDQMKKGPGGGNPKEGELIEVVEMSISEATSYMAQHEVQSPGVTCETSLHVKQVRLSLSGDESSSQQALPGDSIATGVKGERSVEGPHLPLLGPALCDAVRNL</sequence>
<gene>
    <name evidence="1" type="ORF">TBIB3V08_LOCUS9927</name>
</gene>
<reference evidence="1" key="1">
    <citation type="submission" date="2020-11" db="EMBL/GenBank/DDBJ databases">
        <authorList>
            <person name="Tran Van P."/>
        </authorList>
    </citation>
    <scope>NUCLEOTIDE SEQUENCE</scope>
</reference>
<dbReference type="EMBL" id="OD569054">
    <property type="protein sequence ID" value="CAD7447617.1"/>
    <property type="molecule type" value="Genomic_DNA"/>
</dbReference>